<feature type="domain" description="U3 small nucleolar RNA-associated protein 20" evidence="4">
    <location>
        <begin position="2158"/>
        <end position="2399"/>
    </location>
</feature>
<dbReference type="Gene3D" id="1.25.10.10">
    <property type="entry name" value="Leucine-rich Repeat Variant"/>
    <property type="match status" value="2"/>
</dbReference>
<evidence type="ECO:0000256" key="2">
    <source>
        <dbReference type="SAM" id="MobiDB-lite"/>
    </source>
</evidence>
<dbReference type="InterPro" id="IPR016024">
    <property type="entry name" value="ARM-type_fold"/>
</dbReference>
<dbReference type="InterPro" id="IPR046523">
    <property type="entry name" value="UTP20_dom"/>
</dbReference>
<proteinExistence type="predicted"/>
<feature type="region of interest" description="Disordered" evidence="2">
    <location>
        <begin position="1"/>
        <end position="81"/>
    </location>
</feature>
<evidence type="ECO:0000259" key="5">
    <source>
        <dbReference type="Pfam" id="PF23099"/>
    </source>
</evidence>
<feature type="compositionally biased region" description="Basic and acidic residues" evidence="2">
    <location>
        <begin position="3153"/>
        <end position="3169"/>
    </location>
</feature>
<feature type="domain" description="U3 small nucleolar RNA-associated protein 20 N-terminal" evidence="3">
    <location>
        <begin position="1227"/>
        <end position="1917"/>
    </location>
</feature>
<feature type="region of interest" description="Disordered" evidence="2">
    <location>
        <begin position="3121"/>
        <end position="3180"/>
    </location>
</feature>
<evidence type="ECO:0000259" key="4">
    <source>
        <dbReference type="Pfam" id="PF20416"/>
    </source>
</evidence>
<feature type="compositionally biased region" description="Basic and acidic residues" evidence="2">
    <location>
        <begin position="72"/>
        <end position="81"/>
    </location>
</feature>
<keyword evidence="7" id="KW-1185">Reference proteome</keyword>
<feature type="domain" description="U3 small nucleolar RNA-associated protein 20 C-terminal" evidence="5">
    <location>
        <begin position="2923"/>
        <end position="3165"/>
    </location>
</feature>
<feature type="compositionally biased region" description="Basic and acidic residues" evidence="2">
    <location>
        <begin position="3130"/>
        <end position="3140"/>
    </location>
</feature>
<reference evidence="6 7" key="1">
    <citation type="submission" date="2024-10" db="EMBL/GenBank/DDBJ databases">
        <title>Updated reference genomes for cyclostephanoid diatoms.</title>
        <authorList>
            <person name="Roberts W.R."/>
            <person name="Alverson A.J."/>
        </authorList>
    </citation>
    <scope>NUCLEOTIDE SEQUENCE [LARGE SCALE GENOMIC DNA]</scope>
    <source>
        <strain evidence="6 7">AJA232-27</strain>
    </source>
</reference>
<dbReference type="InterPro" id="IPR021133">
    <property type="entry name" value="HEAT_type_2"/>
</dbReference>
<feature type="compositionally biased region" description="Polar residues" evidence="2">
    <location>
        <begin position="1"/>
        <end position="12"/>
    </location>
</feature>
<dbReference type="EMBL" id="JALLBG020000228">
    <property type="protein sequence ID" value="KAL3758618.1"/>
    <property type="molecule type" value="Genomic_DNA"/>
</dbReference>
<evidence type="ECO:0000313" key="6">
    <source>
        <dbReference type="EMBL" id="KAL3758618.1"/>
    </source>
</evidence>
<name>A0ABD3M6V6_9STRA</name>
<protein>
    <submittedName>
        <fullName evidence="6">Uncharacterized protein</fullName>
    </submittedName>
</protein>
<dbReference type="Pfam" id="PF20416">
    <property type="entry name" value="UTP20"/>
    <property type="match status" value="1"/>
</dbReference>
<comment type="caution">
    <text evidence="6">The sequence shown here is derived from an EMBL/GenBank/DDBJ whole genome shotgun (WGS) entry which is preliminary data.</text>
</comment>
<dbReference type="Pfam" id="PF07539">
    <property type="entry name" value="UTP20_N"/>
    <property type="match status" value="1"/>
</dbReference>
<dbReference type="InterPro" id="IPR011430">
    <property type="entry name" value="UTP20_N"/>
</dbReference>
<dbReference type="Proteomes" id="UP001530293">
    <property type="component" value="Unassembled WGS sequence"/>
</dbReference>
<dbReference type="PANTHER" id="PTHR17695">
    <property type="entry name" value="SMALL SUBUNIT PROCESSOME COMPONENT 20 HOMOLOG"/>
    <property type="match status" value="1"/>
</dbReference>
<feature type="compositionally biased region" description="Basic and acidic residues" evidence="2">
    <location>
        <begin position="48"/>
        <end position="64"/>
    </location>
</feature>
<gene>
    <name evidence="6" type="ORF">ACHAWU_008372</name>
</gene>
<dbReference type="PROSITE" id="PS50077">
    <property type="entry name" value="HEAT_REPEAT"/>
    <property type="match status" value="1"/>
</dbReference>
<dbReference type="InterPro" id="IPR052575">
    <property type="entry name" value="SSU_processome_comp_20"/>
</dbReference>
<accession>A0ABD3M6V6</accession>
<dbReference type="Pfam" id="PF23099">
    <property type="entry name" value="UTP20_C"/>
    <property type="match status" value="1"/>
</dbReference>
<dbReference type="SUPFAM" id="SSF48371">
    <property type="entry name" value="ARM repeat"/>
    <property type="match status" value="2"/>
</dbReference>
<evidence type="ECO:0000256" key="1">
    <source>
        <dbReference type="PROSITE-ProRule" id="PRU00103"/>
    </source>
</evidence>
<dbReference type="InterPro" id="IPR011989">
    <property type="entry name" value="ARM-like"/>
</dbReference>
<organism evidence="6 7">
    <name type="scientific">Discostella pseudostelligera</name>
    <dbReference type="NCBI Taxonomy" id="259834"/>
    <lineage>
        <taxon>Eukaryota</taxon>
        <taxon>Sar</taxon>
        <taxon>Stramenopiles</taxon>
        <taxon>Ochrophyta</taxon>
        <taxon>Bacillariophyta</taxon>
        <taxon>Coscinodiscophyceae</taxon>
        <taxon>Thalassiosirophycidae</taxon>
        <taxon>Stephanodiscales</taxon>
        <taxon>Stephanodiscaceae</taxon>
        <taxon>Discostella</taxon>
    </lineage>
</organism>
<sequence length="3180" mass="353750">MNQPTKSFNTRGGKNRLRFASAKFRSKRASADVYRRSDNRHSVSSTGVREKRVHDTSFRSDGGSKRRKGDKGKHDGRKDGEVNVRYFGRDTDIEGLGIGRTAVIVSSTSNSQLETSPLATDENILSTIENRPDDEAIAEDDDGDDDEQTKALITGGTIFLTELEVSAQRNGSQLYQKLVRGLRPLCKSLAELLHHRERIVDLLCANLLSPCGGGNVEDLSDKAPYGFEVNVATNDVLHLFGVLARELRQEIYPYLTTKIMPRIIDDMLNPPTITITSTMNSTEKHRQSSISMDVSHIESAFRTLSYLFKYNSDKLIHNHSPMISGEKTSQNQQAGDADTLRQFYGKTICHKREVVRRLACEAYAPLLRKCAEKGLKRHLSRTVKALAGSLANGYETGEELSTTHQHLPHSSKRARDDAIDGVSSLFFEVSRGAPGRVHSKIGRLVVKTLMDCVIGFGRSKNADTGAKEQHDHRLLSLRKNKARDVYEVASQFLFKLRGHVVRRVQEGENDKAGVAFAEVLDELHRALDMATSMLSNDSTPSSAEMQAVSDCVVGHVIDLMTETINFQDGRLIGNGHDRSSEVDRIIDSLQKLISHGVSTNSERKLQEHILQYLCSAWRTNPSHPSFALRLGKYFPSIVGTGTADPDEISLVTDLDSALFLGRNLLPYLPKKVACTYLIPALLGAASSFSRIRKCVDSPLELLHTISTAVWSKEDEEHGSGIDVDDYTVGAFFTLAAAEHCPGIPSKVRSSLFDICLTTTELENVLRKEMMSSKATEQVARVGYISRCIPFLVSVECAGCDDENDEDDGTRGANHHAGEVLEKVFHWYSLVLKMLDTKLLAENTDGSKATLITQSMILESFSKSAMECHKRVLSSRIMSTLKRVSALVRTFANSLLFQHPHSIWSNRGVAAFTEALSIIHPGSYINDQSNEVFELLVPNLAESNHFLRLYTLQILDSYPVRPFIADHADLDLTDDLEEEPTYRPQSLTEGVEVNDNALISGSCDVISLLRELESIPVALPTERKLTSQLTRIEVYARTGKLPIVYAEAVACHMLGLLHVKFAPIWPHAVKVIVSLSLAQEGPTWSYVEMALKQSITRPSAAESAMDQTTPEKDMNAITHHHSLCLAWETSKGRQIDVFGPRNQPNNAQVSRHAVSDELTLFESVWSILENGPHLTSTKSKAVVPIFFEFLASQYYVFHKDDPDSREIDLSDYTQCSRWPKEELTRKSMQTKLGSFLKVFAAVKGPQQLFKHKVLLQLFVSLLANPDGKLSNLAFSCVFRFKLPYLSPYVEYVQPMLKREGLREAITKFDLSPGGEIVDAEHRLLLMPIVIRILFGRLLSRGNGAKKSSKDTPIARRAAILSFFSGIGNDGGELNYFIYLMVRNFIPNRLNMENEVGQIEKETLKRLIAASNNITSTELMNIPLKRQEGFLNLLGDVVSQIGFGVKFFVDAFMNILLAISEQAEHALVASIKNQEMDRDNIEHESISVDDDGKSDFGRIRSLTFLRLADIMGKFASSIDFSQYGERLWKSMASSVTALPNTIINAENPPSLLRLIETISMHPKLISLLHQSNSAVIAVFKCIAETTRMKVMHCVLRIIGGLLTDGGTLDDSNISSNSNLVGHPLVLNNIHLLIAQFTERLGSGSARTNLDEEDGARHKQQNPTDGLQLSILCRVSELLVSAGEVNTNNIETMETLCNLLVPLLKFDSHPNQFYMIRTVNCLIPKLSNIEALMPHFHTISKLLGPRKNSAGIKSYEHRHALSLGISAICNQSVGCLNWKNVAHAVADLNAASTSYVDEHNFDRMLPVLNGLGSSSEAEKTSWRALSMVSRGEISHLSNDPKPLDDTRVLQPLIYTCFHMLYDSDGVVSRASNNALKCLVATSSEIVSSNPGRENDMNQNPWVKLVETIVVPCLKVGIATKEIATRRIFVLLLSHVARHFIGCKSVHLYGDLRCLIRDDDQDLDFFLNVTHVQLHRRARAFTRLRRILSDHKDPADQPPLFSEQSLGNVLLPLAMHPVYEYKSKDDEAHALEAIATVGEICTLLPWSKYNTTLQSVLNNLPRYPDQERFLIAMLCAIIDAFHFSVDTGTEGSDDGVQSVQSMPGNAVSISKLYSANYYCSTSVPPLIQCDSKSTSSQVWRTLKNRIIPKVESFMVKEKVDKHGSKNKSIRSSVVLALMKLFQKLPIHIFESDLPKLVTVVCNALKNKDSNERDIARETLSKMVVGLDMKYLPLILSELSVSLSEGYKLHVRSATLHSLLVAIAKASQPNESKDDNSSLSFFDRCVPAMLDLIHQDVFGKASEIREVENVGRRLIKEAMGSKSQDSLEIISRCIVFKPSQLVPGFTHASVVHALVTPFLDRLRDPDVSSSTMRKVKECLHRIAVGFSNNPTAKYDEVLPFIYATVAPFVHGEINTTNIDADLDVSDDEVEAPVQVSKTNGAIRIGGDSKQGNNEDAIAVPVATWTPSTLGSAASQKSAYRMKVNQKKELHKVSDGAAAPKLTGSSRHMQLKVAKVKTLNNPANACAVSFGLTLLNSSLKRSKLDVSDENICAMSNPYLLLLTHCVSFSSDTQAIVLSLRCLEIFLRMDLPSVPKAATDLGTSILNHLTTSSAASNTQSDIVQGCFKTLTLLISHPKFSSHSRDSTIDPNSTEALPLTSDQMHALLSLLHSAVRENDHHNATFGLVKAIASKRYVSSEFYDLMDIILKLSVQSQKSAIRLQSSQIFVQYLLEYPMGSQRMDNHINQIVLNIKYEFEEGRLAAIELLSSVIQKFPLAVLDERCQFFFLPLVLQLVNDDSKRCKEAISDCMYSLLQRLSTESVQALFGYSKRWSRSSGANSPQMQLASAQLFGIFVDSRPDYVKRGRNGSDIISTVQEVVTKQSLDDESGWELMYHTLICTEKLNKHMPSLMSENYELWAALVNLMVYPHPWVMLVSSRIISSHLSSVDPSTLVLDGAQSFVAKVPGCLYKIASYSCRQLDVEDVHFVEATSTLAIKAITWAFRAMKQYPNICYDENLTNDNEKSKDPCLWVVTRLSNIAKPKGNSRRSSVFKCFAALCTSCNPEHLNPYLELMIEPIDRAIREASNKLGPDDQPDTDPLLALPKDVLEILEDTCGTEAFVTAYAKVNRKAREKRDKRKQDIASEAVHDPSAAAQRKINKQLREKERRKRKIDDNRSKRGASKKRLAS</sequence>
<dbReference type="PANTHER" id="PTHR17695:SF11">
    <property type="entry name" value="SMALL SUBUNIT PROCESSOME COMPONENT 20 HOMOLOG"/>
    <property type="match status" value="1"/>
</dbReference>
<evidence type="ECO:0000313" key="7">
    <source>
        <dbReference type="Proteomes" id="UP001530293"/>
    </source>
</evidence>
<dbReference type="InterPro" id="IPR057525">
    <property type="entry name" value="UTP20_C"/>
</dbReference>
<feature type="repeat" description="HEAT" evidence="1">
    <location>
        <begin position="2780"/>
        <end position="2818"/>
    </location>
</feature>
<feature type="compositionally biased region" description="Basic residues" evidence="2">
    <location>
        <begin position="3170"/>
        <end position="3180"/>
    </location>
</feature>
<feature type="compositionally biased region" description="Basic and acidic residues" evidence="2">
    <location>
        <begin position="29"/>
        <end position="41"/>
    </location>
</feature>
<evidence type="ECO:0000259" key="3">
    <source>
        <dbReference type="Pfam" id="PF07539"/>
    </source>
</evidence>